<gene>
    <name evidence="2" type="ORF">F3W81_05635</name>
</gene>
<proteinExistence type="predicted"/>
<protein>
    <submittedName>
        <fullName evidence="2">Uncharacterized protein</fullName>
    </submittedName>
</protein>
<name>A0A7L9WLD5_9RHOB</name>
<accession>A0A7L9WLD5</accession>
<dbReference type="Proteomes" id="UP000594118">
    <property type="component" value="Chromosome"/>
</dbReference>
<keyword evidence="1" id="KW-0812">Transmembrane</keyword>
<keyword evidence="3" id="KW-1185">Reference proteome</keyword>
<organism evidence="2 3">
    <name type="scientific">Pseudooceanicola spongiae</name>
    <dbReference type="NCBI Taxonomy" id="2613965"/>
    <lineage>
        <taxon>Bacteria</taxon>
        <taxon>Pseudomonadati</taxon>
        <taxon>Pseudomonadota</taxon>
        <taxon>Alphaproteobacteria</taxon>
        <taxon>Rhodobacterales</taxon>
        <taxon>Paracoccaceae</taxon>
        <taxon>Pseudooceanicola</taxon>
    </lineage>
</organism>
<keyword evidence="1" id="KW-1133">Transmembrane helix</keyword>
<dbReference type="EMBL" id="CP045201">
    <property type="protein sequence ID" value="QOL80348.1"/>
    <property type="molecule type" value="Genomic_DNA"/>
</dbReference>
<evidence type="ECO:0000256" key="1">
    <source>
        <dbReference type="SAM" id="Phobius"/>
    </source>
</evidence>
<evidence type="ECO:0000313" key="3">
    <source>
        <dbReference type="Proteomes" id="UP000594118"/>
    </source>
</evidence>
<reference evidence="2 3" key="1">
    <citation type="submission" date="2019-10" db="EMBL/GenBank/DDBJ databases">
        <title>Pseudopuniceibacterium sp. HQ09 islated from Antarctica.</title>
        <authorList>
            <person name="Liao L."/>
            <person name="Su S."/>
            <person name="Chen B."/>
            <person name="Yu Y."/>
        </authorList>
    </citation>
    <scope>NUCLEOTIDE SEQUENCE [LARGE SCALE GENOMIC DNA]</scope>
    <source>
        <strain evidence="2 3">HQ09</strain>
    </source>
</reference>
<dbReference type="AlphaFoldDB" id="A0A7L9WLD5"/>
<evidence type="ECO:0000313" key="2">
    <source>
        <dbReference type="EMBL" id="QOL80348.1"/>
    </source>
</evidence>
<sequence length="69" mass="7467">MIHAGLPLLSIQASVRRNHEAGRGPWLWWSYICAVAGVMSVSVSLVCCYVNVFHITDIGSAALNHKGAM</sequence>
<keyword evidence="1" id="KW-0472">Membrane</keyword>
<dbReference type="KEGG" id="pshq:F3W81_05635"/>
<feature type="transmembrane region" description="Helical" evidence="1">
    <location>
        <begin position="26"/>
        <end position="50"/>
    </location>
</feature>